<dbReference type="PANTHER" id="PTHR43616:SF5">
    <property type="entry name" value="GLYCEROL DEHYDROGENASE 1"/>
    <property type="match status" value="1"/>
</dbReference>
<name>A0A559K367_9BACL</name>
<sequence length="339" mass="38313">MKTLYGNKMLNSHLEQLGKYVLVTMDAPWQLYEPLLRIKPEAVLMVESLNKESLDKMVGNVPRDCAIVGLGGGTALDAAKYFAYSADQVPLLVPSITSSNAPFTDFISIRKNGTSFGFKVDGYPKKILIDYELIQMADPRLNRAGYGDLLYMQTTWNDWKIAQEKGIGPALDPEVEREIDRIVVSSLENAPEIGSLTQDGIRLLMENTQSSSELYMLNPTLPISAGSDHLFAWNLELTTGKPLIHGEIVSLGIVMSSFLQKSYLPESRYRELRKAMDEACVIYHPDQIGVTWDEIVRTLQSVESYNKEVRGFHTVFEWVDWTPSLWKRLKDYLYNGIDS</sequence>
<dbReference type="SUPFAM" id="SSF56796">
    <property type="entry name" value="Dehydroquinate synthase-like"/>
    <property type="match status" value="1"/>
</dbReference>
<organism evidence="10 11">
    <name type="scientific">Paenibacillus cremeus</name>
    <dbReference type="NCBI Taxonomy" id="2163881"/>
    <lineage>
        <taxon>Bacteria</taxon>
        <taxon>Bacillati</taxon>
        <taxon>Bacillota</taxon>
        <taxon>Bacilli</taxon>
        <taxon>Bacillales</taxon>
        <taxon>Paenibacillaceae</taxon>
        <taxon>Paenibacillus</taxon>
    </lineage>
</organism>
<keyword evidence="3" id="KW-0479">Metal-binding</keyword>
<evidence type="ECO:0000256" key="9">
    <source>
        <dbReference type="ARBA" id="ARBA00023264"/>
    </source>
</evidence>
<dbReference type="Gene3D" id="3.40.50.1970">
    <property type="match status" value="1"/>
</dbReference>
<keyword evidence="7" id="KW-0443">Lipid metabolism</keyword>
<gene>
    <name evidence="10" type="ORF">FPZ49_28480</name>
</gene>
<dbReference type="Pfam" id="PF13685">
    <property type="entry name" value="Fe-ADH_2"/>
    <property type="match status" value="1"/>
</dbReference>
<dbReference type="EMBL" id="VNJI01000052">
    <property type="protein sequence ID" value="TVY06537.1"/>
    <property type="molecule type" value="Genomic_DNA"/>
</dbReference>
<keyword evidence="2" id="KW-0444">Lipid biosynthesis</keyword>
<accession>A0A559K367</accession>
<comment type="caution">
    <text evidence="10">The sequence shown here is derived from an EMBL/GenBank/DDBJ whole genome shotgun (WGS) entry which is preliminary data.</text>
</comment>
<keyword evidence="4" id="KW-0521">NADP</keyword>
<keyword evidence="8" id="KW-0594">Phospholipid biosynthesis</keyword>
<dbReference type="Gene3D" id="1.20.1090.10">
    <property type="entry name" value="Dehydroquinate synthase-like - alpha domain"/>
    <property type="match status" value="1"/>
</dbReference>
<keyword evidence="9" id="KW-1208">Phospholipid metabolism</keyword>
<evidence type="ECO:0000256" key="5">
    <source>
        <dbReference type="ARBA" id="ARBA00023002"/>
    </source>
</evidence>
<evidence type="ECO:0000256" key="6">
    <source>
        <dbReference type="ARBA" id="ARBA00023027"/>
    </source>
</evidence>
<reference evidence="10 11" key="1">
    <citation type="submission" date="2019-07" db="EMBL/GenBank/DDBJ databases">
        <authorList>
            <person name="Kim J."/>
        </authorList>
    </citation>
    <scope>NUCLEOTIDE SEQUENCE [LARGE SCALE GENOMIC DNA]</scope>
    <source>
        <strain evidence="10 11">JC52</strain>
    </source>
</reference>
<dbReference type="GO" id="GO:0016614">
    <property type="term" value="F:oxidoreductase activity, acting on CH-OH group of donors"/>
    <property type="evidence" value="ECO:0007669"/>
    <property type="project" value="InterPro"/>
</dbReference>
<dbReference type="GO" id="GO:0008654">
    <property type="term" value="P:phospholipid biosynthetic process"/>
    <property type="evidence" value="ECO:0007669"/>
    <property type="project" value="UniProtKB-KW"/>
</dbReference>
<evidence type="ECO:0000256" key="2">
    <source>
        <dbReference type="ARBA" id="ARBA00022516"/>
    </source>
</evidence>
<evidence type="ECO:0000313" key="10">
    <source>
        <dbReference type="EMBL" id="TVY06537.1"/>
    </source>
</evidence>
<evidence type="ECO:0000256" key="4">
    <source>
        <dbReference type="ARBA" id="ARBA00022857"/>
    </source>
</evidence>
<keyword evidence="6" id="KW-0520">NAD</keyword>
<evidence type="ECO:0000256" key="7">
    <source>
        <dbReference type="ARBA" id="ARBA00023098"/>
    </source>
</evidence>
<evidence type="ECO:0000256" key="1">
    <source>
        <dbReference type="ARBA" id="ARBA00022490"/>
    </source>
</evidence>
<dbReference type="InterPro" id="IPR032837">
    <property type="entry name" value="G1PDH"/>
</dbReference>
<dbReference type="Proteomes" id="UP000317036">
    <property type="component" value="Unassembled WGS sequence"/>
</dbReference>
<protein>
    <submittedName>
        <fullName evidence="10">Iron-containing alcohol dehydrogenase</fullName>
    </submittedName>
</protein>
<evidence type="ECO:0000256" key="8">
    <source>
        <dbReference type="ARBA" id="ARBA00023209"/>
    </source>
</evidence>
<proteinExistence type="predicted"/>
<dbReference type="InterPro" id="IPR016205">
    <property type="entry name" value="Glycerol_DH"/>
</dbReference>
<evidence type="ECO:0000313" key="11">
    <source>
        <dbReference type="Proteomes" id="UP000317036"/>
    </source>
</evidence>
<keyword evidence="5" id="KW-0560">Oxidoreductase</keyword>
<dbReference type="GO" id="GO:0046872">
    <property type="term" value="F:metal ion binding"/>
    <property type="evidence" value="ECO:0007669"/>
    <property type="project" value="UniProtKB-KW"/>
</dbReference>
<dbReference type="PANTHER" id="PTHR43616">
    <property type="entry name" value="GLYCEROL DEHYDROGENASE"/>
    <property type="match status" value="1"/>
</dbReference>
<dbReference type="AlphaFoldDB" id="A0A559K367"/>
<evidence type="ECO:0000256" key="3">
    <source>
        <dbReference type="ARBA" id="ARBA00022723"/>
    </source>
</evidence>
<keyword evidence="11" id="KW-1185">Reference proteome</keyword>
<keyword evidence="1" id="KW-0963">Cytoplasm</keyword>